<dbReference type="InterPro" id="IPR051534">
    <property type="entry name" value="CBASS_pafABC_assoc_protein"/>
</dbReference>
<dbReference type="AlphaFoldDB" id="A0A9D1A6J4"/>
<feature type="domain" description="WCX" evidence="2">
    <location>
        <begin position="247"/>
        <end position="321"/>
    </location>
</feature>
<dbReference type="InterPro" id="IPR057727">
    <property type="entry name" value="WCX_dom"/>
</dbReference>
<proteinExistence type="predicted"/>
<sequence>MARSEGQKLKLLYLKELLEQESDERHPVNVQKMLEYLASHGIEAERKAIYSDIACLQEYGMDLLHKSGKYGGYFLASRAFELPELKLLVDAVQSSRFLTTKKSLELIEKLGCLTSCHEAGSLKRQVVVSGRVKTMVESIYYLVDELQEAIAQNSQITFRYFEWGADGKRHFRPGLYEASPYALVWDNENYYLVAHSQRHGITHYRVDKMAEIRATGKPRCITPEAKKLTAAAYGRNVFGMFGGKTADVKMRFSNRLAGVVLDRFGADTMLIPDGQEHFTFTMEIAVSPPFFAWLASFGDGAKILSPDWVVRDFVALCRAALAQYDP</sequence>
<evidence type="ECO:0000259" key="2">
    <source>
        <dbReference type="Pfam" id="PF25583"/>
    </source>
</evidence>
<evidence type="ECO:0000313" key="3">
    <source>
        <dbReference type="EMBL" id="HIR09217.1"/>
    </source>
</evidence>
<organism evidence="3 4">
    <name type="scientific">Candidatus Avoscillospira stercoripullorum</name>
    <dbReference type="NCBI Taxonomy" id="2840709"/>
    <lineage>
        <taxon>Bacteria</taxon>
        <taxon>Bacillati</taxon>
        <taxon>Bacillota</taxon>
        <taxon>Clostridia</taxon>
        <taxon>Eubacteriales</taxon>
        <taxon>Oscillospiraceae</taxon>
        <taxon>Oscillospiraceae incertae sedis</taxon>
        <taxon>Candidatus Avoscillospira</taxon>
    </lineage>
</organism>
<reference evidence="3" key="2">
    <citation type="journal article" date="2021" name="PeerJ">
        <title>Extensive microbial diversity within the chicken gut microbiome revealed by metagenomics and culture.</title>
        <authorList>
            <person name="Gilroy R."/>
            <person name="Ravi A."/>
            <person name="Getino M."/>
            <person name="Pursley I."/>
            <person name="Horton D.L."/>
            <person name="Alikhan N.F."/>
            <person name="Baker D."/>
            <person name="Gharbi K."/>
            <person name="Hall N."/>
            <person name="Watson M."/>
            <person name="Adriaenssens E.M."/>
            <person name="Foster-Nyarko E."/>
            <person name="Jarju S."/>
            <person name="Secka A."/>
            <person name="Antonio M."/>
            <person name="Oren A."/>
            <person name="Chaudhuri R.R."/>
            <person name="La Ragione R."/>
            <person name="Hildebrand F."/>
            <person name="Pallen M.J."/>
        </authorList>
    </citation>
    <scope>NUCLEOTIDE SEQUENCE</scope>
    <source>
        <strain evidence="3">ChiHjej9B8-7071</strain>
    </source>
</reference>
<dbReference type="Proteomes" id="UP000824258">
    <property type="component" value="Unassembled WGS sequence"/>
</dbReference>
<feature type="domain" description="WYL" evidence="1">
    <location>
        <begin position="143"/>
        <end position="213"/>
    </location>
</feature>
<evidence type="ECO:0000313" key="4">
    <source>
        <dbReference type="Proteomes" id="UP000824258"/>
    </source>
</evidence>
<comment type="caution">
    <text evidence="3">The sequence shown here is derived from an EMBL/GenBank/DDBJ whole genome shotgun (WGS) entry which is preliminary data.</text>
</comment>
<dbReference type="EMBL" id="DVGD01000066">
    <property type="protein sequence ID" value="HIR09217.1"/>
    <property type="molecule type" value="Genomic_DNA"/>
</dbReference>
<reference evidence="3" key="1">
    <citation type="submission" date="2020-10" db="EMBL/GenBank/DDBJ databases">
        <authorList>
            <person name="Gilroy R."/>
        </authorList>
    </citation>
    <scope>NUCLEOTIDE SEQUENCE</scope>
    <source>
        <strain evidence="3">ChiHjej9B8-7071</strain>
    </source>
</reference>
<dbReference type="PANTHER" id="PTHR34580">
    <property type="match status" value="1"/>
</dbReference>
<name>A0A9D1A6J4_9FIRM</name>
<dbReference type="PROSITE" id="PS52050">
    <property type="entry name" value="WYL"/>
    <property type="match status" value="1"/>
</dbReference>
<dbReference type="Pfam" id="PF13280">
    <property type="entry name" value="WYL"/>
    <property type="match status" value="1"/>
</dbReference>
<dbReference type="PANTHER" id="PTHR34580:SF1">
    <property type="entry name" value="PROTEIN PAFC"/>
    <property type="match status" value="1"/>
</dbReference>
<accession>A0A9D1A6J4</accession>
<dbReference type="SUPFAM" id="SSF46785">
    <property type="entry name" value="Winged helix' DNA-binding domain"/>
    <property type="match status" value="1"/>
</dbReference>
<protein>
    <submittedName>
        <fullName evidence="3">WYL domain-containing protein</fullName>
    </submittedName>
</protein>
<evidence type="ECO:0000259" key="1">
    <source>
        <dbReference type="Pfam" id="PF13280"/>
    </source>
</evidence>
<dbReference type="InterPro" id="IPR026881">
    <property type="entry name" value="WYL_dom"/>
</dbReference>
<gene>
    <name evidence="3" type="ORF">IAA70_02305</name>
</gene>
<dbReference type="InterPro" id="IPR036390">
    <property type="entry name" value="WH_DNA-bd_sf"/>
</dbReference>
<dbReference type="Pfam" id="PF25583">
    <property type="entry name" value="WCX"/>
    <property type="match status" value="1"/>
</dbReference>